<proteinExistence type="predicted"/>
<feature type="region of interest" description="Disordered" evidence="1">
    <location>
        <begin position="226"/>
        <end position="248"/>
    </location>
</feature>
<dbReference type="NCBIfam" id="NF038133">
    <property type="entry name" value="choice_anch_L"/>
    <property type="match status" value="1"/>
</dbReference>
<keyword evidence="4" id="KW-1185">Reference proteome</keyword>
<evidence type="ECO:0000256" key="1">
    <source>
        <dbReference type="SAM" id="MobiDB-lite"/>
    </source>
</evidence>
<feature type="compositionally biased region" description="Pro residues" evidence="1">
    <location>
        <begin position="417"/>
        <end position="430"/>
    </location>
</feature>
<feature type="domain" description="CshA" evidence="2">
    <location>
        <begin position="226"/>
        <end position="318"/>
    </location>
</feature>
<gene>
    <name evidence="3" type="ORF">GCM10025868_27770</name>
</gene>
<evidence type="ECO:0000313" key="3">
    <source>
        <dbReference type="EMBL" id="GMA87527.1"/>
    </source>
</evidence>
<feature type="compositionally biased region" description="Basic residues" evidence="1">
    <location>
        <begin position="622"/>
        <end position="648"/>
    </location>
</feature>
<feature type="region of interest" description="Disordered" evidence="1">
    <location>
        <begin position="417"/>
        <end position="531"/>
    </location>
</feature>
<organism evidence="3 4">
    <name type="scientific">Angustibacter aerolatus</name>
    <dbReference type="NCBI Taxonomy" id="1162965"/>
    <lineage>
        <taxon>Bacteria</taxon>
        <taxon>Bacillati</taxon>
        <taxon>Actinomycetota</taxon>
        <taxon>Actinomycetes</taxon>
        <taxon>Kineosporiales</taxon>
        <taxon>Kineosporiaceae</taxon>
    </lineage>
</organism>
<dbReference type="InterPro" id="IPR026395">
    <property type="entry name" value="CshA_fibril"/>
</dbReference>
<dbReference type="EMBL" id="BSUZ01000001">
    <property type="protein sequence ID" value="GMA87527.1"/>
    <property type="molecule type" value="Genomic_DNA"/>
</dbReference>
<feature type="compositionally biased region" description="Low complexity" evidence="1">
    <location>
        <begin position="752"/>
        <end position="761"/>
    </location>
</feature>
<dbReference type="Proteomes" id="UP001157017">
    <property type="component" value="Unassembled WGS sequence"/>
</dbReference>
<feature type="compositionally biased region" description="Basic residues" evidence="1">
    <location>
        <begin position="591"/>
        <end position="612"/>
    </location>
</feature>
<protein>
    <recommendedName>
        <fullName evidence="2">CshA domain-containing protein</fullName>
    </recommendedName>
</protein>
<feature type="compositionally biased region" description="Basic and acidic residues" evidence="1">
    <location>
        <begin position="494"/>
        <end position="531"/>
    </location>
</feature>
<evidence type="ECO:0000259" key="2">
    <source>
        <dbReference type="Pfam" id="PF19076"/>
    </source>
</evidence>
<name>A0ABQ6JKZ3_9ACTN</name>
<dbReference type="NCBIfam" id="TIGR04225">
    <property type="entry name" value="CshA_fibril_rpt"/>
    <property type="match status" value="1"/>
</dbReference>
<feature type="compositionally biased region" description="Basic residues" evidence="1">
    <location>
        <begin position="547"/>
        <end position="575"/>
    </location>
</feature>
<sequence length="761" mass="80466">MTVLRVDLNVPATANCLLGFDFRFLSEEFPEYVGDSYSDAFVAELDRTTWTSSGSTITAPDNFAYDPNGQVVSINAAGATSMSTGEAAGTTFDGATPILSAATPLTPGAHSLYFTVFDQGDDKYDSAVLVDNLRIGHVDDVATQCVKGAKVADRPVSASTTFHDAYGTSDDTYTIPSTTGVSYEVGGVTKPAGTYPGLGTVTVTAVPDDGYAVDGRSTFSHTFATDKTTDQTSTGTGTATQTVTPDQPAGGSITLLDADGQPATTVSVPGEGTYTLDPATGVITFVPTASFHGTGTGVVYQITESGGATSQSTYVPTVQAPAGPSASATSTSGVGTAVQATGTLQAPGGDLQVQDADGTWGTTTTTADGTFAVSGDHLTFSPVAGHAGAHAVSYRVSDAYGQWSTAVTYTATVTAPAAPPAAPSPAPAPPDSRCRPARSPTATSSLLDADGDPVTTLTVPGQGTYTVTGGSGGQQARLHPRRVLQRPGEPRGLPGDRRLRPDHGRHVQPDRDRTRRAGRRHRDDVRHGAERAVDDPLRAVLRLGAAARRRRPRRHHRHPHRRGHLRARPRHRRRDVHPGGGLLRPPDGARSGRRRLRSPGRRLVRRDARRPRAAGPAGREHLGHRHRAAVQHPLGARRRHGHPAGRPRRPGDHGHHEGRHLRARPHHPRRHLRAGTRLQRHAGPAHLRGHRRVRHHADRHHHGARRQAVGPHRAADRQAPAPPVSRSSGRSPCPAAAASGCSTPRGTRSRPSRCAARAPTR</sequence>
<evidence type="ECO:0000313" key="4">
    <source>
        <dbReference type="Proteomes" id="UP001157017"/>
    </source>
</evidence>
<feature type="region of interest" description="Disordered" evidence="1">
    <location>
        <begin position="545"/>
        <end position="761"/>
    </location>
</feature>
<accession>A0ABQ6JKZ3</accession>
<dbReference type="Pfam" id="PF19076">
    <property type="entry name" value="CshA_repeat"/>
    <property type="match status" value="1"/>
</dbReference>
<reference evidence="4" key="1">
    <citation type="journal article" date="2019" name="Int. J. Syst. Evol. Microbiol.">
        <title>The Global Catalogue of Microorganisms (GCM) 10K type strain sequencing project: providing services to taxonomists for standard genome sequencing and annotation.</title>
        <authorList>
            <consortium name="The Broad Institute Genomics Platform"/>
            <consortium name="The Broad Institute Genome Sequencing Center for Infectious Disease"/>
            <person name="Wu L."/>
            <person name="Ma J."/>
        </authorList>
    </citation>
    <scope>NUCLEOTIDE SEQUENCE [LARGE SCALE GENOMIC DNA]</scope>
    <source>
        <strain evidence="4">NBRC 108730</strain>
    </source>
</reference>
<feature type="compositionally biased region" description="Polar residues" evidence="1">
    <location>
        <begin position="455"/>
        <end position="468"/>
    </location>
</feature>
<feature type="compositionally biased region" description="Low complexity" evidence="1">
    <location>
        <begin position="725"/>
        <end position="746"/>
    </location>
</feature>
<feature type="compositionally biased region" description="Basic residues" evidence="1">
    <location>
        <begin position="687"/>
        <end position="705"/>
    </location>
</feature>
<comment type="caution">
    <text evidence="3">The sequence shown here is derived from an EMBL/GenBank/DDBJ whole genome shotgun (WGS) entry which is preliminary data.</text>
</comment>
<feature type="compositionally biased region" description="Basic residues" evidence="1">
    <location>
        <begin position="656"/>
        <end position="680"/>
    </location>
</feature>
<feature type="compositionally biased region" description="Low complexity" evidence="1">
    <location>
        <begin position="226"/>
        <end position="244"/>
    </location>
</feature>
<dbReference type="InterPro" id="IPR049804">
    <property type="entry name" value="Choice_anch_L"/>
</dbReference>